<protein>
    <submittedName>
        <fullName evidence="1">Uncharacterized protein</fullName>
    </submittedName>
</protein>
<gene>
    <name evidence="1" type="ORF">BACCAP_03454</name>
</gene>
<proteinExistence type="predicted"/>
<dbReference type="EMBL" id="AAXG02000032">
    <property type="protein sequence ID" value="EDM98652.1"/>
    <property type="molecule type" value="Genomic_DNA"/>
</dbReference>
<dbReference type="STRING" id="411467.BACCAP_03454"/>
<organism evidence="1 2">
    <name type="scientific">Pseudoflavonifractor capillosus ATCC 29799</name>
    <dbReference type="NCBI Taxonomy" id="411467"/>
    <lineage>
        <taxon>Bacteria</taxon>
        <taxon>Bacillati</taxon>
        <taxon>Bacillota</taxon>
        <taxon>Clostridia</taxon>
        <taxon>Eubacteriales</taxon>
        <taxon>Oscillospiraceae</taxon>
        <taxon>Pseudoflavonifractor</taxon>
    </lineage>
</organism>
<name>A6NZ03_9FIRM</name>
<dbReference type="AlphaFoldDB" id="A6NZ03"/>
<dbReference type="Proteomes" id="UP000003639">
    <property type="component" value="Unassembled WGS sequence"/>
</dbReference>
<evidence type="ECO:0000313" key="1">
    <source>
        <dbReference type="EMBL" id="EDM98652.1"/>
    </source>
</evidence>
<reference evidence="1 2" key="1">
    <citation type="submission" date="2007-04" db="EMBL/GenBank/DDBJ databases">
        <authorList>
            <person name="Fulton L."/>
            <person name="Clifton S."/>
            <person name="Fulton B."/>
            <person name="Xu J."/>
            <person name="Minx P."/>
            <person name="Pepin K.H."/>
            <person name="Johnson M."/>
            <person name="Thiruvilangam P."/>
            <person name="Bhonagiri V."/>
            <person name="Nash W.E."/>
            <person name="Mardis E.R."/>
            <person name="Wilson R.K."/>
        </authorList>
    </citation>
    <scope>NUCLEOTIDE SEQUENCE [LARGE SCALE GENOMIC DNA]</scope>
    <source>
        <strain evidence="1 2">ATCC 29799</strain>
    </source>
</reference>
<comment type="caution">
    <text evidence="1">The sequence shown here is derived from an EMBL/GenBank/DDBJ whole genome shotgun (WGS) entry which is preliminary data.</text>
</comment>
<sequence length="40" mass="4447">MSPSLFFCPNAGNGFEDIPKLQKGRYEHECKKAESGVSDE</sequence>
<evidence type="ECO:0000313" key="2">
    <source>
        <dbReference type="Proteomes" id="UP000003639"/>
    </source>
</evidence>
<accession>A6NZ03</accession>
<keyword evidence="2" id="KW-1185">Reference proteome</keyword>
<reference evidence="1 2" key="2">
    <citation type="submission" date="2007-06" db="EMBL/GenBank/DDBJ databases">
        <title>Draft genome sequence of Pseudoflavonifractor capillosus ATCC 29799.</title>
        <authorList>
            <person name="Sudarsanam P."/>
            <person name="Ley R."/>
            <person name="Guruge J."/>
            <person name="Turnbaugh P.J."/>
            <person name="Mahowald M."/>
            <person name="Liep D."/>
            <person name="Gordon J."/>
        </authorList>
    </citation>
    <scope>NUCLEOTIDE SEQUENCE [LARGE SCALE GENOMIC DNA]</scope>
    <source>
        <strain evidence="1 2">ATCC 29799</strain>
    </source>
</reference>